<accession>A0ABV7WHD3</accession>
<evidence type="ECO:0000313" key="3">
    <source>
        <dbReference type="Proteomes" id="UP001595685"/>
    </source>
</evidence>
<name>A0ABV7WHD3_9MICO</name>
<organism evidence="2 3">
    <name type="scientific">Aquipuribacter hungaricus</name>
    <dbReference type="NCBI Taxonomy" id="545624"/>
    <lineage>
        <taxon>Bacteria</taxon>
        <taxon>Bacillati</taxon>
        <taxon>Actinomycetota</taxon>
        <taxon>Actinomycetes</taxon>
        <taxon>Micrococcales</taxon>
        <taxon>Intrasporangiaceae</taxon>
        <taxon>Aquipuribacter</taxon>
    </lineage>
</organism>
<dbReference type="Proteomes" id="UP001595685">
    <property type="component" value="Unassembled WGS sequence"/>
</dbReference>
<proteinExistence type="predicted"/>
<comment type="caution">
    <text evidence="2">The sequence shown here is derived from an EMBL/GenBank/DDBJ whole genome shotgun (WGS) entry which is preliminary data.</text>
</comment>
<sequence>MTRGSAAVDFVLVSALLTLMFAGVLQLSLSLHVRNTLVDAAGEGARYGALVGRDSSDAVDRTQQLIASSLSDRLADDVSASVERLDGVQTVVVTVRAPLPVLGLVGPRTLELSGHAVDEKALP</sequence>
<evidence type="ECO:0000313" key="2">
    <source>
        <dbReference type="EMBL" id="MFC3689283.1"/>
    </source>
</evidence>
<dbReference type="RefSeq" id="WP_340288613.1">
    <property type="nucleotide sequence ID" value="NZ_JBBEOI010000002.1"/>
</dbReference>
<keyword evidence="3" id="KW-1185">Reference proteome</keyword>
<feature type="domain" description="TadE-like" evidence="1">
    <location>
        <begin position="4"/>
        <end position="46"/>
    </location>
</feature>
<dbReference type="Pfam" id="PF07811">
    <property type="entry name" value="TadE"/>
    <property type="match status" value="1"/>
</dbReference>
<gene>
    <name evidence="2" type="ORF">ACFOLH_13120</name>
</gene>
<dbReference type="EMBL" id="JBHRWW010000008">
    <property type="protein sequence ID" value="MFC3689283.1"/>
    <property type="molecule type" value="Genomic_DNA"/>
</dbReference>
<evidence type="ECO:0000259" key="1">
    <source>
        <dbReference type="Pfam" id="PF07811"/>
    </source>
</evidence>
<reference evidence="3" key="1">
    <citation type="journal article" date="2019" name="Int. J. Syst. Evol. Microbiol.">
        <title>The Global Catalogue of Microorganisms (GCM) 10K type strain sequencing project: providing services to taxonomists for standard genome sequencing and annotation.</title>
        <authorList>
            <consortium name="The Broad Institute Genomics Platform"/>
            <consortium name="The Broad Institute Genome Sequencing Center for Infectious Disease"/>
            <person name="Wu L."/>
            <person name="Ma J."/>
        </authorList>
    </citation>
    <scope>NUCLEOTIDE SEQUENCE [LARGE SCALE GENOMIC DNA]</scope>
    <source>
        <strain evidence="3">NCAIM B.02333</strain>
    </source>
</reference>
<protein>
    <submittedName>
        <fullName evidence="2">TadE family protein</fullName>
    </submittedName>
</protein>
<dbReference type="InterPro" id="IPR012495">
    <property type="entry name" value="TadE-like_dom"/>
</dbReference>